<sequence length="529" mass="58754">MTMWGSKKDDGDDPAKARNGNGDSGEAAAPRLSEADERTHLLPPAPPREGYLSPDDPAVSPYNLWSVRFLRYFTVLFAIITFLWWVLLLVSIFVSPPGMHSRGSGFFDFSYTTLTLGLLLVVLLFFSTPSKAAQITCLVISVFLLLDVILILAVPRLRVEEGWVGIASSVWALLISIWTVATDRVVAWGKHEEEERLTGRMETRRSLREWCAVMTSEVILIIIALVAVLLSATLILRARDASLAAPGERYFVDGDKYQLHLFCDGNSTDVDGNKLPTVLFEAGEYPFGHGMNQLAVNALANGSISRYCYSDRPGFGWSDNAPSPFSAGMASDVLSEALGRAGETGPWVLVSAGVGSIYSRIFSARHRHDIHGILMIDPLHEDLLHRVGAPGNGFLYWAWGIISPLGLDRIPGAIFRGRSREDRVYGRAAYQGGKYIKAKLQESLVADSLTKNEVSSARNFQSENVPLVLISSGIEIRKDTEWERKQRDLSHLTKKLVKWDIVEKAPHEVWKTLDGRQLIEKRLNKLVYA</sequence>
<dbReference type="SUPFAM" id="SSF53474">
    <property type="entry name" value="alpha/beta-Hydrolases"/>
    <property type="match status" value="1"/>
</dbReference>
<name>A0A3D8R1B3_9HELO</name>
<dbReference type="Proteomes" id="UP000256645">
    <property type="component" value="Unassembled WGS sequence"/>
</dbReference>
<evidence type="ECO:0000256" key="2">
    <source>
        <dbReference type="SAM" id="Phobius"/>
    </source>
</evidence>
<proteinExistence type="predicted"/>
<keyword evidence="2" id="KW-1133">Transmembrane helix</keyword>
<evidence type="ECO:0000313" key="3">
    <source>
        <dbReference type="EMBL" id="RDW67701.1"/>
    </source>
</evidence>
<reference evidence="3 4" key="1">
    <citation type="journal article" date="2018" name="IMA Fungus">
        <title>IMA Genome-F 9: Draft genome sequence of Annulohypoxylon stygium, Aspergillus mulundensis, Berkeleyomyces basicola (syn. Thielaviopsis basicola), Ceratocystis smalleyi, two Cercospora beticola strains, Coleophoma cylindrospora, Fusarium fracticaudum, Phialophora cf. hyalina, and Morchella septimelata.</title>
        <authorList>
            <person name="Wingfield B.D."/>
            <person name="Bills G.F."/>
            <person name="Dong Y."/>
            <person name="Huang W."/>
            <person name="Nel W.J."/>
            <person name="Swalarsk-Parry B.S."/>
            <person name="Vaghefi N."/>
            <person name="Wilken P.M."/>
            <person name="An Z."/>
            <person name="de Beer Z.W."/>
            <person name="De Vos L."/>
            <person name="Chen L."/>
            <person name="Duong T.A."/>
            <person name="Gao Y."/>
            <person name="Hammerbacher A."/>
            <person name="Kikkert J.R."/>
            <person name="Li Y."/>
            <person name="Li H."/>
            <person name="Li K."/>
            <person name="Li Q."/>
            <person name="Liu X."/>
            <person name="Ma X."/>
            <person name="Naidoo K."/>
            <person name="Pethybridge S.J."/>
            <person name="Sun J."/>
            <person name="Steenkamp E.T."/>
            <person name="van der Nest M.A."/>
            <person name="van Wyk S."/>
            <person name="Wingfield M.J."/>
            <person name="Xiong C."/>
            <person name="Yue Q."/>
            <person name="Zhang X."/>
        </authorList>
    </citation>
    <scope>NUCLEOTIDE SEQUENCE [LARGE SCALE GENOMIC DNA]</scope>
    <source>
        <strain evidence="3 4">BP6252</strain>
    </source>
</reference>
<dbReference type="InterPro" id="IPR029058">
    <property type="entry name" value="AB_hydrolase_fold"/>
</dbReference>
<feature type="transmembrane region" description="Helical" evidence="2">
    <location>
        <begin position="218"/>
        <end position="236"/>
    </location>
</feature>
<dbReference type="InterPro" id="IPR019431">
    <property type="entry name" value="DUF2417"/>
</dbReference>
<comment type="caution">
    <text evidence="3">The sequence shown here is derived from an EMBL/GenBank/DDBJ whole genome shotgun (WGS) entry which is preliminary data.</text>
</comment>
<dbReference type="Pfam" id="PF10329">
    <property type="entry name" value="DUF2417"/>
    <property type="match status" value="1"/>
</dbReference>
<keyword evidence="2" id="KW-0812">Transmembrane</keyword>
<keyword evidence="2" id="KW-0472">Membrane</keyword>
<feature type="transmembrane region" description="Helical" evidence="2">
    <location>
        <begin position="69"/>
        <end position="94"/>
    </location>
</feature>
<feature type="compositionally biased region" description="Basic and acidic residues" evidence="1">
    <location>
        <begin position="1"/>
        <end position="16"/>
    </location>
</feature>
<feature type="region of interest" description="Disordered" evidence="1">
    <location>
        <begin position="1"/>
        <end position="53"/>
    </location>
</feature>
<accession>A0A3D8R1B3</accession>
<dbReference type="AlphaFoldDB" id="A0A3D8R1B3"/>
<gene>
    <name evidence="3" type="ORF">BP6252_09097</name>
</gene>
<dbReference type="EMBL" id="PDLM01000010">
    <property type="protein sequence ID" value="RDW67701.1"/>
    <property type="molecule type" value="Genomic_DNA"/>
</dbReference>
<dbReference type="Gene3D" id="3.40.50.1820">
    <property type="entry name" value="alpha/beta hydrolase"/>
    <property type="match status" value="1"/>
</dbReference>
<feature type="transmembrane region" description="Helical" evidence="2">
    <location>
        <begin position="106"/>
        <end position="126"/>
    </location>
</feature>
<protein>
    <recommendedName>
        <fullName evidence="5">Mitochondrial integral membrane protein</fullName>
    </recommendedName>
</protein>
<organism evidence="3 4">
    <name type="scientific">Coleophoma cylindrospora</name>
    <dbReference type="NCBI Taxonomy" id="1849047"/>
    <lineage>
        <taxon>Eukaryota</taxon>
        <taxon>Fungi</taxon>
        <taxon>Dikarya</taxon>
        <taxon>Ascomycota</taxon>
        <taxon>Pezizomycotina</taxon>
        <taxon>Leotiomycetes</taxon>
        <taxon>Helotiales</taxon>
        <taxon>Dermateaceae</taxon>
        <taxon>Coleophoma</taxon>
    </lineage>
</organism>
<dbReference type="STRING" id="1849047.A0A3D8R1B3"/>
<feature type="transmembrane region" description="Helical" evidence="2">
    <location>
        <begin position="162"/>
        <end position="181"/>
    </location>
</feature>
<feature type="transmembrane region" description="Helical" evidence="2">
    <location>
        <begin position="132"/>
        <end position="155"/>
    </location>
</feature>
<keyword evidence="4" id="KW-1185">Reference proteome</keyword>
<dbReference type="OrthoDB" id="164921at2759"/>
<evidence type="ECO:0000256" key="1">
    <source>
        <dbReference type="SAM" id="MobiDB-lite"/>
    </source>
</evidence>
<evidence type="ECO:0000313" key="4">
    <source>
        <dbReference type="Proteomes" id="UP000256645"/>
    </source>
</evidence>
<evidence type="ECO:0008006" key="5">
    <source>
        <dbReference type="Google" id="ProtNLM"/>
    </source>
</evidence>